<keyword evidence="3" id="KW-0813">Transport</keyword>
<dbReference type="InterPro" id="IPR020846">
    <property type="entry name" value="MFS_dom"/>
</dbReference>
<dbReference type="AlphaFoldDB" id="A0A4S4LHH0"/>
<feature type="transmembrane region" description="Helical" evidence="8">
    <location>
        <begin position="152"/>
        <end position="169"/>
    </location>
</feature>
<feature type="transmembrane region" description="Helical" evidence="8">
    <location>
        <begin position="238"/>
        <end position="258"/>
    </location>
</feature>
<reference evidence="10 11" key="1">
    <citation type="submission" date="2019-02" db="EMBL/GenBank/DDBJ databases">
        <title>Genome sequencing of the rare red list fungi Bondarzewia mesenterica.</title>
        <authorList>
            <person name="Buettner E."/>
            <person name="Kellner H."/>
        </authorList>
    </citation>
    <scope>NUCLEOTIDE SEQUENCE [LARGE SCALE GENOMIC DNA]</scope>
    <source>
        <strain evidence="10 11">DSM 108281</strain>
    </source>
</reference>
<gene>
    <name evidence="10" type="ORF">EW146_g8278</name>
</gene>
<evidence type="ECO:0000256" key="3">
    <source>
        <dbReference type="ARBA" id="ARBA00022448"/>
    </source>
</evidence>
<dbReference type="Proteomes" id="UP000310158">
    <property type="component" value="Unassembled WGS sequence"/>
</dbReference>
<dbReference type="PANTHER" id="PTHR23515">
    <property type="entry name" value="HIGH-AFFINITY NITRATE TRANSPORTER 2.3"/>
    <property type="match status" value="1"/>
</dbReference>
<dbReference type="InterPro" id="IPR011701">
    <property type="entry name" value="MFS"/>
</dbReference>
<dbReference type="GO" id="GO:0015112">
    <property type="term" value="F:nitrate transmembrane transporter activity"/>
    <property type="evidence" value="ECO:0007669"/>
    <property type="project" value="InterPro"/>
</dbReference>
<proteinExistence type="inferred from homology"/>
<dbReference type="EMBL" id="SGPL01000553">
    <property type="protein sequence ID" value="THH10728.1"/>
    <property type="molecule type" value="Genomic_DNA"/>
</dbReference>
<protein>
    <recommendedName>
        <fullName evidence="9">Major facilitator superfamily (MFS) profile domain-containing protein</fullName>
    </recommendedName>
</protein>
<dbReference type="InterPro" id="IPR036259">
    <property type="entry name" value="MFS_trans_sf"/>
</dbReference>
<keyword evidence="5 8" id="KW-1133">Transmembrane helix</keyword>
<evidence type="ECO:0000256" key="4">
    <source>
        <dbReference type="ARBA" id="ARBA00022692"/>
    </source>
</evidence>
<organism evidence="10 11">
    <name type="scientific">Bondarzewia mesenterica</name>
    <dbReference type="NCBI Taxonomy" id="1095465"/>
    <lineage>
        <taxon>Eukaryota</taxon>
        <taxon>Fungi</taxon>
        <taxon>Dikarya</taxon>
        <taxon>Basidiomycota</taxon>
        <taxon>Agaricomycotina</taxon>
        <taxon>Agaricomycetes</taxon>
        <taxon>Russulales</taxon>
        <taxon>Bondarzewiaceae</taxon>
        <taxon>Bondarzewia</taxon>
    </lineage>
</organism>
<evidence type="ECO:0000256" key="2">
    <source>
        <dbReference type="ARBA" id="ARBA00008432"/>
    </source>
</evidence>
<comment type="caution">
    <text evidence="10">The sequence shown here is derived from an EMBL/GenBank/DDBJ whole genome shotgun (WGS) entry which is preliminary data.</text>
</comment>
<feature type="transmembrane region" description="Helical" evidence="8">
    <location>
        <begin position="571"/>
        <end position="591"/>
    </location>
</feature>
<dbReference type="NCBIfam" id="TIGR00886">
    <property type="entry name" value="2A0108"/>
    <property type="match status" value="1"/>
</dbReference>
<evidence type="ECO:0000256" key="8">
    <source>
        <dbReference type="SAM" id="Phobius"/>
    </source>
</evidence>
<evidence type="ECO:0000313" key="11">
    <source>
        <dbReference type="Proteomes" id="UP000310158"/>
    </source>
</evidence>
<feature type="transmembrane region" description="Helical" evidence="8">
    <location>
        <begin position="202"/>
        <end position="226"/>
    </location>
</feature>
<evidence type="ECO:0000256" key="7">
    <source>
        <dbReference type="ARBA" id="ARBA00023136"/>
    </source>
</evidence>
<feature type="transmembrane region" description="Helical" evidence="8">
    <location>
        <begin position="113"/>
        <end position="132"/>
    </location>
</feature>
<evidence type="ECO:0000256" key="6">
    <source>
        <dbReference type="ARBA" id="ARBA00023063"/>
    </source>
</evidence>
<dbReference type="GO" id="GO:0016020">
    <property type="term" value="C:membrane"/>
    <property type="evidence" value="ECO:0007669"/>
    <property type="project" value="UniProtKB-SubCell"/>
</dbReference>
<dbReference type="InterPro" id="IPR004737">
    <property type="entry name" value="NO3_transporter_NarK/NarU-like"/>
</dbReference>
<keyword evidence="6" id="KW-0534">Nitrate assimilation</keyword>
<evidence type="ECO:0000256" key="5">
    <source>
        <dbReference type="ARBA" id="ARBA00022989"/>
    </source>
</evidence>
<dbReference type="Gene3D" id="1.20.1250.20">
    <property type="entry name" value="MFS general substrate transporter like domains"/>
    <property type="match status" value="2"/>
</dbReference>
<dbReference type="GO" id="GO:0042128">
    <property type="term" value="P:nitrate assimilation"/>
    <property type="evidence" value="ECO:0007669"/>
    <property type="project" value="UniProtKB-KW"/>
</dbReference>
<dbReference type="GO" id="GO:0015113">
    <property type="term" value="F:nitrite transmembrane transporter activity"/>
    <property type="evidence" value="ECO:0007669"/>
    <property type="project" value="InterPro"/>
</dbReference>
<evidence type="ECO:0000256" key="1">
    <source>
        <dbReference type="ARBA" id="ARBA00004141"/>
    </source>
</evidence>
<dbReference type="OrthoDB" id="434240at2759"/>
<comment type="subcellular location">
    <subcellularLocation>
        <location evidence="1">Membrane</location>
        <topology evidence="1">Multi-pass membrane protein</topology>
    </subcellularLocation>
</comment>
<keyword evidence="4 8" id="KW-0812">Transmembrane</keyword>
<dbReference type="SUPFAM" id="SSF103473">
    <property type="entry name" value="MFS general substrate transporter"/>
    <property type="match status" value="1"/>
</dbReference>
<keyword evidence="11" id="KW-1185">Reference proteome</keyword>
<sequence length="594" mass="64564">MVKDIMNKGLDSTHVAPPRVHNIREIMPHSPSVPTEKHSLEDPPDVAVGNQIRVSQRPPQVTTANLTGPPEFHISSLWKLPVLNPVNGKARLLLSYTLPILTFNNAYSRNFHLSWLGFFVAFLSWFAFPPLIPEAIKTDLKLTTAQIGNSNIAALCATLVVRWAVGPLIDRFGPRYVMAALLVLGAIPSGLVGTVSSAGGLYTVRIFIGILGGTFVPCQAWTTAWFDKSVVGRANALVAGWGNVGGGVTFAVMVALYQRLLSDGLSPHSAWRASFAIIPVPILLIVAILTLIFGTDHPAGKWSQRHKTPATALAAIHGHEAHLDRSEAARQKGKMEKQRMTAVVETQENEEKKVLDAQVKSETDTAINETLTVKMALRILSSPLTWLPAFSYMASFGLELAVDANLTTVLFNLFHARDASFGQTKAGYYTALFGALNIFTRPMGGHLADMIYEKHGVSGKKWLMLSLSFVMGAFSIGLGQYIEKHVEDRSTPSLAVIMVLITIIAIFCEMANGANFALVPHCNAYSNGVMSGIVGGMGNLELGLMLAWTRGAGGIWFALVFRYQPTTGGKAFWIMGIICIISNLIVAWIHVPKW</sequence>
<dbReference type="PROSITE" id="PS50850">
    <property type="entry name" value="MFS"/>
    <property type="match status" value="1"/>
</dbReference>
<feature type="transmembrane region" description="Helical" evidence="8">
    <location>
        <begin position="494"/>
        <end position="519"/>
    </location>
</feature>
<evidence type="ECO:0000313" key="10">
    <source>
        <dbReference type="EMBL" id="THH10728.1"/>
    </source>
</evidence>
<name>A0A4S4LHH0_9AGAM</name>
<feature type="transmembrane region" description="Helical" evidence="8">
    <location>
        <begin position="462"/>
        <end position="482"/>
    </location>
</feature>
<evidence type="ECO:0000259" key="9">
    <source>
        <dbReference type="PROSITE" id="PS50850"/>
    </source>
</evidence>
<comment type="similarity">
    <text evidence="2">Belongs to the major facilitator superfamily. Nitrate/nitrite porter (TC 2.A.1.8) family.</text>
</comment>
<keyword evidence="7 8" id="KW-0472">Membrane</keyword>
<feature type="transmembrane region" description="Helical" evidence="8">
    <location>
        <begin position="540"/>
        <end position="559"/>
    </location>
</feature>
<dbReference type="InterPro" id="IPR044772">
    <property type="entry name" value="NO3_transporter"/>
</dbReference>
<accession>A0A4S4LHH0</accession>
<feature type="domain" description="Major facilitator superfamily (MFS) profile" evidence="9">
    <location>
        <begin position="110"/>
        <end position="594"/>
    </location>
</feature>
<dbReference type="Pfam" id="PF07690">
    <property type="entry name" value="MFS_1"/>
    <property type="match status" value="1"/>
</dbReference>
<feature type="transmembrane region" description="Helical" evidence="8">
    <location>
        <begin position="176"/>
        <end position="196"/>
    </location>
</feature>
<feature type="transmembrane region" description="Helical" evidence="8">
    <location>
        <begin position="270"/>
        <end position="293"/>
    </location>
</feature>